<dbReference type="SUPFAM" id="SSF53335">
    <property type="entry name" value="S-adenosyl-L-methionine-dependent methyltransferases"/>
    <property type="match status" value="1"/>
</dbReference>
<keyword evidence="2" id="KW-1185">Reference proteome</keyword>
<dbReference type="Proteomes" id="UP001359886">
    <property type="component" value="Unassembled WGS sequence"/>
</dbReference>
<reference evidence="1 2" key="1">
    <citation type="submission" date="2024-02" db="EMBL/GenBank/DDBJ databases">
        <title>A novel Wenzhouxiangellaceae bacterium, isolated from coastal sediments.</title>
        <authorList>
            <person name="Du Z.-J."/>
            <person name="Ye Y.-Q."/>
            <person name="Zhang X.-Y."/>
        </authorList>
    </citation>
    <scope>NUCLEOTIDE SEQUENCE [LARGE SCALE GENOMIC DNA]</scope>
    <source>
        <strain evidence="1 2">CH-27</strain>
    </source>
</reference>
<evidence type="ECO:0000313" key="1">
    <source>
        <dbReference type="EMBL" id="MEJ8568297.1"/>
    </source>
</evidence>
<evidence type="ECO:0000313" key="2">
    <source>
        <dbReference type="Proteomes" id="UP001359886"/>
    </source>
</evidence>
<accession>A0AAW9RDV5</accession>
<dbReference type="PANTHER" id="PTHR37211">
    <property type="entry name" value="EXPRESSED PROTEIN"/>
    <property type="match status" value="1"/>
</dbReference>
<sequence length="271" mass="30980">MALMRKKKKMADLADPHDLYQRSVQDTEAEIDFVLETWNALRDRPAGVLREDFCGTANTACEWVRRSEDHYAIGVDIDGDVLDWGVRHNLTTLDADESERIDLLQGDVLEADCGAADIVLAMNFSYWLFRSRPELLAYFRSVFDGLSEDGIFVLDAYGGYDAPREIEESRECDGFTYIWDQADFNPIDSGMTCHIHFEFPDGSRMDRAFSYQWRLWTLPEIRELLLEAGFVSAEVYWEGTDEDSNEGNGIYEPSEVGDADAGWICYLVAQR</sequence>
<proteinExistence type="predicted"/>
<dbReference type="Gene3D" id="3.40.50.150">
    <property type="entry name" value="Vaccinia Virus protein VP39"/>
    <property type="match status" value="1"/>
</dbReference>
<dbReference type="RefSeq" id="WP_354695617.1">
    <property type="nucleotide sequence ID" value="NZ_JAZHOG010000007.1"/>
</dbReference>
<organism evidence="1 2">
    <name type="scientific">Elongatibacter sediminis</name>
    <dbReference type="NCBI Taxonomy" id="3119006"/>
    <lineage>
        <taxon>Bacteria</taxon>
        <taxon>Pseudomonadati</taxon>
        <taxon>Pseudomonadota</taxon>
        <taxon>Gammaproteobacteria</taxon>
        <taxon>Chromatiales</taxon>
        <taxon>Wenzhouxiangellaceae</taxon>
        <taxon>Elongatibacter</taxon>
    </lineage>
</organism>
<dbReference type="InterPro" id="IPR029063">
    <property type="entry name" value="SAM-dependent_MTases_sf"/>
</dbReference>
<dbReference type="GO" id="GO:0008168">
    <property type="term" value="F:methyltransferase activity"/>
    <property type="evidence" value="ECO:0007669"/>
    <property type="project" value="UniProtKB-KW"/>
</dbReference>
<dbReference type="Gene3D" id="2.20.25.110">
    <property type="entry name" value="S-adenosyl-L-methionine-dependent methyltransferases"/>
    <property type="match status" value="1"/>
</dbReference>
<keyword evidence="1" id="KW-0489">Methyltransferase</keyword>
<dbReference type="PANTHER" id="PTHR37211:SF1">
    <property type="entry name" value="EXPRESSED PROTEIN"/>
    <property type="match status" value="1"/>
</dbReference>
<dbReference type="GO" id="GO:0032259">
    <property type="term" value="P:methylation"/>
    <property type="evidence" value="ECO:0007669"/>
    <property type="project" value="UniProtKB-KW"/>
</dbReference>
<keyword evidence="1" id="KW-0808">Transferase</keyword>
<comment type="caution">
    <text evidence="1">The sequence shown here is derived from an EMBL/GenBank/DDBJ whole genome shotgun (WGS) entry which is preliminary data.</text>
</comment>
<dbReference type="EMBL" id="JAZHOG010000007">
    <property type="protein sequence ID" value="MEJ8568297.1"/>
    <property type="molecule type" value="Genomic_DNA"/>
</dbReference>
<dbReference type="AlphaFoldDB" id="A0AAW9RDV5"/>
<gene>
    <name evidence="1" type="ORF">V3330_11730</name>
</gene>
<name>A0AAW9RDV5_9GAMM</name>
<dbReference type="EC" id="2.1.-.-" evidence="1"/>
<protein>
    <submittedName>
        <fullName evidence="1">Class I SAM-dependent methyltransferase</fullName>
        <ecNumber evidence="1">2.1.-.-</ecNumber>
    </submittedName>
</protein>